<evidence type="ECO:0000256" key="11">
    <source>
        <dbReference type="ARBA" id="ARBA00073645"/>
    </source>
</evidence>
<keyword evidence="3 12" id="KW-0813">Transport</keyword>
<evidence type="ECO:0000313" key="14">
    <source>
        <dbReference type="EMBL" id="GGH10673.1"/>
    </source>
</evidence>
<evidence type="ECO:0000256" key="6">
    <source>
        <dbReference type="ARBA" id="ARBA00022970"/>
    </source>
</evidence>
<evidence type="ECO:0000256" key="4">
    <source>
        <dbReference type="ARBA" id="ARBA00022475"/>
    </source>
</evidence>
<evidence type="ECO:0000256" key="1">
    <source>
        <dbReference type="ARBA" id="ARBA00004429"/>
    </source>
</evidence>
<dbReference type="AlphaFoldDB" id="A0A917I4N8"/>
<dbReference type="Pfam" id="PF00528">
    <property type="entry name" value="BPD_transp_1"/>
    <property type="match status" value="1"/>
</dbReference>
<protein>
    <recommendedName>
        <fullName evidence="11">Glutamate/aspartate import permease protein GltK</fullName>
    </recommendedName>
</protein>
<dbReference type="CDD" id="cd06261">
    <property type="entry name" value="TM_PBP2"/>
    <property type="match status" value="1"/>
</dbReference>
<comment type="function">
    <text evidence="9">Part of the ABC transporter complex GltIJKL involved in glutamate and aspartate uptake. Probably responsible for the translocation of the substrate across the membrane.</text>
</comment>
<dbReference type="PROSITE" id="PS50928">
    <property type="entry name" value="ABC_TM1"/>
    <property type="match status" value="1"/>
</dbReference>
<dbReference type="FunFam" id="1.10.3720.10:FF:000006">
    <property type="entry name" value="Glutamate/aspartate ABC transporter, permease protein GltK"/>
    <property type="match status" value="1"/>
</dbReference>
<sequence length="226" mass="24729">MGGNVGYQLDFSVVWDALPSLLWACLGTIGLAVSGMLLAIVIGVGGVMLRDSRFKPARWAVMAFVELIRNTPFLVQIFFIFFALPLIGLRLDPTPTAILALGINGGAYAIEIIRGGVQSIGKGQIEAGLALGLHKAQVFRLIVLKPALRAIFPSLTSQFVLLTLTTSVASAISAYELTSVAQQIESNTFRSFEVYGTITVFYLVMSWLLMRVFDQISRRYFSYPVK</sequence>
<reference evidence="14" key="1">
    <citation type="journal article" date="2014" name="Int. J. Syst. Evol. Microbiol.">
        <title>Complete genome sequence of Corynebacterium casei LMG S-19264T (=DSM 44701T), isolated from a smear-ripened cheese.</title>
        <authorList>
            <consortium name="US DOE Joint Genome Institute (JGI-PGF)"/>
            <person name="Walter F."/>
            <person name="Albersmeier A."/>
            <person name="Kalinowski J."/>
            <person name="Ruckert C."/>
        </authorList>
    </citation>
    <scope>NUCLEOTIDE SEQUENCE</scope>
    <source>
        <strain evidence="14">CGMCC 1.12214</strain>
    </source>
</reference>
<feature type="domain" description="ABC transmembrane type-1" evidence="13">
    <location>
        <begin position="25"/>
        <end position="213"/>
    </location>
</feature>
<dbReference type="EMBL" id="BMES01000001">
    <property type="protein sequence ID" value="GGH10673.1"/>
    <property type="molecule type" value="Genomic_DNA"/>
</dbReference>
<keyword evidence="6" id="KW-0029">Amino-acid transport</keyword>
<comment type="subcellular location">
    <subcellularLocation>
        <location evidence="1">Cell inner membrane</location>
        <topology evidence="1">Multi-pass membrane protein</topology>
    </subcellularLocation>
    <subcellularLocation>
        <location evidence="12">Cell membrane</location>
        <topology evidence="12">Multi-pass membrane protein</topology>
    </subcellularLocation>
</comment>
<keyword evidence="4" id="KW-1003">Cell membrane</keyword>
<dbReference type="Gene3D" id="1.10.3720.10">
    <property type="entry name" value="MetI-like"/>
    <property type="match status" value="1"/>
</dbReference>
<feature type="transmembrane region" description="Helical" evidence="12">
    <location>
        <begin position="95"/>
        <end position="113"/>
    </location>
</feature>
<evidence type="ECO:0000256" key="12">
    <source>
        <dbReference type="RuleBase" id="RU363032"/>
    </source>
</evidence>
<keyword evidence="5 12" id="KW-0812">Transmembrane</keyword>
<evidence type="ECO:0000256" key="5">
    <source>
        <dbReference type="ARBA" id="ARBA00022692"/>
    </source>
</evidence>
<feature type="transmembrane region" description="Helical" evidence="12">
    <location>
        <begin position="70"/>
        <end position="89"/>
    </location>
</feature>
<dbReference type="InterPro" id="IPR010065">
    <property type="entry name" value="AA_ABC_transptr_permease_3TM"/>
</dbReference>
<reference evidence="14" key="2">
    <citation type="submission" date="2020-09" db="EMBL/GenBank/DDBJ databases">
        <authorList>
            <person name="Sun Q."/>
            <person name="Zhou Y."/>
        </authorList>
    </citation>
    <scope>NUCLEOTIDE SEQUENCE</scope>
    <source>
        <strain evidence="14">CGMCC 1.12214</strain>
    </source>
</reference>
<evidence type="ECO:0000256" key="2">
    <source>
        <dbReference type="ARBA" id="ARBA00010072"/>
    </source>
</evidence>
<keyword evidence="15" id="KW-1185">Reference proteome</keyword>
<proteinExistence type="inferred from homology"/>
<evidence type="ECO:0000259" key="13">
    <source>
        <dbReference type="PROSITE" id="PS50928"/>
    </source>
</evidence>
<dbReference type="Proteomes" id="UP000603912">
    <property type="component" value="Unassembled WGS sequence"/>
</dbReference>
<evidence type="ECO:0000256" key="7">
    <source>
        <dbReference type="ARBA" id="ARBA00022989"/>
    </source>
</evidence>
<dbReference type="InterPro" id="IPR035906">
    <property type="entry name" value="MetI-like_sf"/>
</dbReference>
<dbReference type="SUPFAM" id="SSF161098">
    <property type="entry name" value="MetI-like"/>
    <property type="match status" value="1"/>
</dbReference>
<dbReference type="PANTHER" id="PTHR30614">
    <property type="entry name" value="MEMBRANE COMPONENT OF AMINO ACID ABC TRANSPORTER"/>
    <property type="match status" value="1"/>
</dbReference>
<evidence type="ECO:0000256" key="10">
    <source>
        <dbReference type="ARBA" id="ARBA00062718"/>
    </source>
</evidence>
<evidence type="ECO:0000256" key="9">
    <source>
        <dbReference type="ARBA" id="ARBA00060298"/>
    </source>
</evidence>
<keyword evidence="7 12" id="KW-1133">Transmembrane helix</keyword>
<comment type="caution">
    <text evidence="14">The sequence shown here is derived from an EMBL/GenBank/DDBJ whole genome shotgun (WGS) entry which is preliminary data.</text>
</comment>
<evidence type="ECO:0000313" key="15">
    <source>
        <dbReference type="Proteomes" id="UP000603912"/>
    </source>
</evidence>
<comment type="similarity">
    <text evidence="2">Belongs to the binding-protein-dependent transport system permease family. HisMQ subfamily.</text>
</comment>
<dbReference type="InterPro" id="IPR043429">
    <property type="entry name" value="ArtM/GltK/GlnP/TcyL/YhdX-like"/>
</dbReference>
<dbReference type="PANTHER" id="PTHR30614:SF35">
    <property type="entry name" value="ABC TRANSPORTER PERMEASE PROTEIN"/>
    <property type="match status" value="1"/>
</dbReference>
<dbReference type="GO" id="GO:0022857">
    <property type="term" value="F:transmembrane transporter activity"/>
    <property type="evidence" value="ECO:0007669"/>
    <property type="project" value="InterPro"/>
</dbReference>
<accession>A0A917I4N8</accession>
<dbReference type="GO" id="GO:0043190">
    <property type="term" value="C:ATP-binding cassette (ABC) transporter complex"/>
    <property type="evidence" value="ECO:0007669"/>
    <property type="project" value="InterPro"/>
</dbReference>
<organism evidence="14 15">
    <name type="scientific">Alsobacter metallidurans</name>
    <dbReference type="NCBI Taxonomy" id="340221"/>
    <lineage>
        <taxon>Bacteria</taxon>
        <taxon>Pseudomonadati</taxon>
        <taxon>Pseudomonadota</taxon>
        <taxon>Alphaproteobacteria</taxon>
        <taxon>Hyphomicrobiales</taxon>
        <taxon>Alsobacteraceae</taxon>
        <taxon>Alsobacter</taxon>
    </lineage>
</organism>
<feature type="transmembrane region" description="Helical" evidence="12">
    <location>
        <begin position="194"/>
        <end position="213"/>
    </location>
</feature>
<evidence type="ECO:0000256" key="8">
    <source>
        <dbReference type="ARBA" id="ARBA00023136"/>
    </source>
</evidence>
<keyword evidence="8 12" id="KW-0472">Membrane</keyword>
<gene>
    <name evidence="14" type="ORF">GCM10007036_07350</name>
</gene>
<evidence type="ECO:0000256" key="3">
    <source>
        <dbReference type="ARBA" id="ARBA00022448"/>
    </source>
</evidence>
<comment type="subunit">
    <text evidence="10">The complex is composed of two ATP-binding proteins (GltL), two transmembrane proteins (GltJ and GltK) and a solute-binding protein (GltI).</text>
</comment>
<feature type="transmembrane region" description="Helical" evidence="12">
    <location>
        <begin position="150"/>
        <end position="174"/>
    </location>
</feature>
<dbReference type="NCBIfam" id="TIGR01726">
    <property type="entry name" value="HEQRo_perm_3TM"/>
    <property type="match status" value="1"/>
</dbReference>
<dbReference type="InterPro" id="IPR000515">
    <property type="entry name" value="MetI-like"/>
</dbReference>
<dbReference type="GO" id="GO:0006865">
    <property type="term" value="P:amino acid transport"/>
    <property type="evidence" value="ECO:0007669"/>
    <property type="project" value="UniProtKB-KW"/>
</dbReference>
<name>A0A917I4N8_9HYPH</name>
<feature type="transmembrane region" description="Helical" evidence="12">
    <location>
        <begin position="20"/>
        <end position="49"/>
    </location>
</feature>